<accession>A0A3M2JN35</accession>
<dbReference type="Proteomes" id="UP000269289">
    <property type="component" value="Unassembled WGS sequence"/>
</dbReference>
<keyword evidence="2" id="KW-1185">Reference proteome</keyword>
<comment type="caution">
    <text evidence="1">The sequence shown here is derived from an EMBL/GenBank/DDBJ whole genome shotgun (WGS) entry which is preliminary data.</text>
</comment>
<proteinExistence type="predicted"/>
<name>A0A3M2JN35_9CELL</name>
<reference evidence="1 2" key="1">
    <citation type="submission" date="2018-10" db="EMBL/GenBank/DDBJ databases">
        <title>Isolation, diversity and antifungal activity of actinobacteria from wheat.</title>
        <authorList>
            <person name="Han C."/>
        </authorList>
    </citation>
    <scope>NUCLEOTIDE SEQUENCE [LARGE SCALE GENOMIC DNA]</scope>
    <source>
        <strain evidence="1 2">NEAU-YY56</strain>
    </source>
</reference>
<dbReference type="AlphaFoldDB" id="A0A3M2JN35"/>
<evidence type="ECO:0008006" key="3">
    <source>
        <dbReference type="Google" id="ProtNLM"/>
    </source>
</evidence>
<evidence type="ECO:0000313" key="1">
    <source>
        <dbReference type="EMBL" id="RMI13003.1"/>
    </source>
</evidence>
<dbReference type="EMBL" id="RFFI01000024">
    <property type="protein sequence ID" value="RMI13003.1"/>
    <property type="molecule type" value="Genomic_DNA"/>
</dbReference>
<protein>
    <recommendedName>
        <fullName evidence="3">SIR2-like domain-containing protein</fullName>
    </recommendedName>
</protein>
<gene>
    <name evidence="1" type="ORF">EBM89_06260</name>
</gene>
<organism evidence="1 2">
    <name type="scientific">Cellulomonas triticagri</name>
    <dbReference type="NCBI Taxonomy" id="2483352"/>
    <lineage>
        <taxon>Bacteria</taxon>
        <taxon>Bacillati</taxon>
        <taxon>Actinomycetota</taxon>
        <taxon>Actinomycetes</taxon>
        <taxon>Micrococcales</taxon>
        <taxon>Cellulomonadaceae</taxon>
        <taxon>Cellulomonas</taxon>
    </lineage>
</organism>
<evidence type="ECO:0000313" key="2">
    <source>
        <dbReference type="Proteomes" id="UP000269289"/>
    </source>
</evidence>
<sequence length="449" mass="48338">MSGHMPLTDELGARLVHLDEQTFGSVRGSSFETWLSHRAEPQPYLTATENLGRQAVFSRATSLIAGELDESIARALAEPMPTWLGELVSVWHLRRSHVVTFNYDTLVECVLPTMEFCDWRTGSQFAWGSLLAFNPGGPAGSSYNEVQGSAAPVDTFRLWKLHGSTNWFWVPGDTSGASARRVMLPGAFRSPRPVDAEEYHWMAPGRERLLVPPSALKSPYYANPVTRETWSSGFRALRSADIVTLIGYSLPATDLTTAGMLGEALHGGVVREVRIVDICPEAVVERVRDLAPANVDVHAVSAVDPVASYAAELLADAARLLVAELRATSDDDASLLLVSWGDLARQGRSAPIVHLEQSDEGRSVHLHAGEMTTLQGAVGAPQFSSEPISLSTLRAAITNAERLTVSVAASDGRSTLIAAQPHHASTGYGDGRWWVLVPAGAAPAPVEHA</sequence>